<dbReference type="AlphaFoldDB" id="A0AAE4BQP0"/>
<protein>
    <recommendedName>
        <fullName evidence="4">YkgJ family cysteine cluster protein</fullName>
    </recommendedName>
</protein>
<keyword evidence="1" id="KW-0472">Membrane</keyword>
<evidence type="ECO:0008006" key="4">
    <source>
        <dbReference type="Google" id="ProtNLM"/>
    </source>
</evidence>
<comment type="caution">
    <text evidence="2">The sequence shown here is derived from an EMBL/GenBank/DDBJ whole genome shotgun (WGS) entry which is preliminary data.</text>
</comment>
<name>A0AAE4BQP0_9BACT</name>
<keyword evidence="1" id="KW-1133">Transmembrane helix</keyword>
<keyword evidence="1" id="KW-0812">Transmembrane</keyword>
<dbReference type="EMBL" id="JAVDQD010000002">
    <property type="protein sequence ID" value="MDR6239349.1"/>
    <property type="molecule type" value="Genomic_DNA"/>
</dbReference>
<keyword evidence="3" id="KW-1185">Reference proteome</keyword>
<dbReference type="InterPro" id="IPR005358">
    <property type="entry name" value="Puta_zinc/iron-chelating_dom"/>
</dbReference>
<dbReference type="Proteomes" id="UP001185092">
    <property type="component" value="Unassembled WGS sequence"/>
</dbReference>
<evidence type="ECO:0000256" key="1">
    <source>
        <dbReference type="SAM" id="Phobius"/>
    </source>
</evidence>
<dbReference type="RefSeq" id="WP_309938975.1">
    <property type="nucleotide sequence ID" value="NZ_AP025305.1"/>
</dbReference>
<evidence type="ECO:0000313" key="3">
    <source>
        <dbReference type="Proteomes" id="UP001185092"/>
    </source>
</evidence>
<dbReference type="Pfam" id="PF03692">
    <property type="entry name" value="CxxCxxCC"/>
    <property type="match status" value="1"/>
</dbReference>
<dbReference type="PANTHER" id="PTHR35866">
    <property type="entry name" value="PUTATIVE-RELATED"/>
    <property type="match status" value="1"/>
</dbReference>
<evidence type="ECO:0000313" key="2">
    <source>
        <dbReference type="EMBL" id="MDR6239349.1"/>
    </source>
</evidence>
<organism evidence="2 3">
    <name type="scientific">Aureibacter tunicatorum</name>
    <dbReference type="NCBI Taxonomy" id="866807"/>
    <lineage>
        <taxon>Bacteria</taxon>
        <taxon>Pseudomonadati</taxon>
        <taxon>Bacteroidota</taxon>
        <taxon>Cytophagia</taxon>
        <taxon>Cytophagales</taxon>
        <taxon>Persicobacteraceae</taxon>
        <taxon>Aureibacter</taxon>
    </lineage>
</organism>
<accession>A0AAE4BQP0</accession>
<gene>
    <name evidence="2" type="ORF">HNQ88_002386</name>
</gene>
<feature type="transmembrane region" description="Helical" evidence="1">
    <location>
        <begin position="150"/>
        <end position="169"/>
    </location>
</feature>
<dbReference type="PANTHER" id="PTHR35866:SF1">
    <property type="entry name" value="YKGJ FAMILY CYSTEINE CLUSTER PROTEIN"/>
    <property type="match status" value="1"/>
</dbReference>
<proteinExistence type="predicted"/>
<sequence length="175" mass="20443">MSKKKEKVEIENIKLMLLEEFKGLKKENFEKLNDTAKKLRKLKDGKVDNAVHALHDEVFDEIDCLECANCCKTTSPIFLESDIERLAKAFKMKVKDFIDSYLHKDKEGDYVLNEAPCPFLGYDNKCIAYQHRPKACREYPHTNRKRFKQIINLSLTNATICPAVYQIFLKLEHKV</sequence>
<reference evidence="2" key="1">
    <citation type="submission" date="2023-07" db="EMBL/GenBank/DDBJ databases">
        <title>Genomic Encyclopedia of Type Strains, Phase IV (KMG-IV): sequencing the most valuable type-strain genomes for metagenomic binning, comparative biology and taxonomic classification.</title>
        <authorList>
            <person name="Goeker M."/>
        </authorList>
    </citation>
    <scope>NUCLEOTIDE SEQUENCE</scope>
    <source>
        <strain evidence="2">DSM 26174</strain>
    </source>
</reference>